<dbReference type="PATRIC" id="fig|545.12.peg.2855"/>
<reference evidence="5" key="1">
    <citation type="submission" date="2014-06" db="EMBL/GenBank/DDBJ databases">
        <authorList>
            <person name="Urmite Genomes Urmite Genomes"/>
        </authorList>
    </citation>
    <scope>NUCLEOTIDE SEQUENCE</scope>
</reference>
<evidence type="ECO:0000256" key="2">
    <source>
        <dbReference type="ARBA" id="ARBA00022603"/>
    </source>
</evidence>
<accession>A0A078LCY5</accession>
<dbReference type="Gene3D" id="3.40.50.150">
    <property type="entry name" value="Vaccinia Virus protein VP39"/>
    <property type="match status" value="1"/>
</dbReference>
<dbReference type="CDD" id="cd02440">
    <property type="entry name" value="AdoMet_MTases"/>
    <property type="match status" value="1"/>
</dbReference>
<sequence length="256" mass="28236">MTTHSHHDNVEKQFGSQANAYLTSTVHASGRDLQRLAERLSSFPHASVLDMGCGAGHASFIAAQNVKQVVAYDLSSQMLEVVVQAAKEKGLENIATRQGYAENLPFEDHAFDVVISRYSAHHWHDVGLALREVNRVLKAGGVLIMMDVMSPGHPVRDIWLQTVEALRDTSHVCNYSSGEWLSLVNDANMIVDTLLTDRLPLEFSSWVARMRTPAALVEAIRLYQKSASAEVKAYFALLEDGSFTSDTIMVEAHKAA</sequence>
<dbReference type="InterPro" id="IPR013216">
    <property type="entry name" value="Methyltransf_11"/>
</dbReference>
<evidence type="ECO:0000259" key="4">
    <source>
        <dbReference type="Pfam" id="PF08241"/>
    </source>
</evidence>
<dbReference type="EMBL" id="LK931336">
    <property type="protein sequence ID" value="CDZ84675.1"/>
    <property type="molecule type" value="Genomic_DNA"/>
</dbReference>
<dbReference type="PANTHER" id="PTHR44942:SF4">
    <property type="entry name" value="METHYLTRANSFERASE TYPE 11 DOMAIN-CONTAINING PROTEIN"/>
    <property type="match status" value="1"/>
</dbReference>
<dbReference type="SUPFAM" id="SSF53335">
    <property type="entry name" value="S-adenosyl-L-methionine-dependent methyltransferases"/>
    <property type="match status" value="1"/>
</dbReference>
<evidence type="ECO:0000256" key="1">
    <source>
        <dbReference type="ARBA" id="ARBA00008361"/>
    </source>
</evidence>
<dbReference type="Pfam" id="PF08241">
    <property type="entry name" value="Methyltransf_11"/>
    <property type="match status" value="1"/>
</dbReference>
<keyword evidence="2 5" id="KW-0489">Methyltransferase</keyword>
<dbReference type="GO" id="GO:0008757">
    <property type="term" value="F:S-adenosylmethionine-dependent methyltransferase activity"/>
    <property type="evidence" value="ECO:0007669"/>
    <property type="project" value="InterPro"/>
</dbReference>
<dbReference type="InterPro" id="IPR051052">
    <property type="entry name" value="Diverse_substrate_MTase"/>
</dbReference>
<evidence type="ECO:0000256" key="3">
    <source>
        <dbReference type="ARBA" id="ARBA00022679"/>
    </source>
</evidence>
<protein>
    <submittedName>
        <fullName evidence="5">Methyltransferase</fullName>
    </submittedName>
</protein>
<dbReference type="AlphaFoldDB" id="A0A078LCY5"/>
<dbReference type="GO" id="GO:0032259">
    <property type="term" value="P:methylation"/>
    <property type="evidence" value="ECO:0007669"/>
    <property type="project" value="UniProtKB-KW"/>
</dbReference>
<proteinExistence type="inferred from homology"/>
<comment type="similarity">
    <text evidence="1">Belongs to the methyltransferase superfamily.</text>
</comment>
<dbReference type="RefSeq" id="WP_200030879.1">
    <property type="nucleotide sequence ID" value="NZ_JADVFT010000004.1"/>
</dbReference>
<keyword evidence="3 5" id="KW-0808">Transferase</keyword>
<dbReference type="PANTHER" id="PTHR44942">
    <property type="entry name" value="METHYLTRANSF_11 DOMAIN-CONTAINING PROTEIN"/>
    <property type="match status" value="1"/>
</dbReference>
<dbReference type="InterPro" id="IPR029063">
    <property type="entry name" value="SAM-dependent_MTases_sf"/>
</dbReference>
<name>A0A078LCY5_CITKO</name>
<gene>
    <name evidence="5" type="ORF">BN1086_02832</name>
</gene>
<feature type="domain" description="Methyltransferase type 11" evidence="4">
    <location>
        <begin position="49"/>
        <end position="145"/>
    </location>
</feature>
<organism evidence="5">
    <name type="scientific">Citrobacter koseri</name>
    <name type="common">Citrobacter diversus</name>
    <dbReference type="NCBI Taxonomy" id="545"/>
    <lineage>
        <taxon>Bacteria</taxon>
        <taxon>Pseudomonadati</taxon>
        <taxon>Pseudomonadota</taxon>
        <taxon>Gammaproteobacteria</taxon>
        <taxon>Enterobacterales</taxon>
        <taxon>Enterobacteriaceae</taxon>
        <taxon>Citrobacter</taxon>
    </lineage>
</organism>
<evidence type="ECO:0000313" key="5">
    <source>
        <dbReference type="EMBL" id="CDZ84675.1"/>
    </source>
</evidence>